<dbReference type="EMBL" id="FQUW01000056">
    <property type="protein sequence ID" value="SHF70570.1"/>
    <property type="molecule type" value="Genomic_DNA"/>
</dbReference>
<evidence type="ECO:0008006" key="4">
    <source>
        <dbReference type="Google" id="ProtNLM"/>
    </source>
</evidence>
<evidence type="ECO:0000256" key="1">
    <source>
        <dbReference type="SAM" id="Coils"/>
    </source>
</evidence>
<gene>
    <name evidence="2" type="ORF">SAMN02745218_02920</name>
</gene>
<protein>
    <recommendedName>
        <fullName evidence="4">Primase C terminal 1 (PriCT-1)</fullName>
    </recommendedName>
</protein>
<feature type="coiled-coil region" evidence="1">
    <location>
        <begin position="440"/>
        <end position="474"/>
    </location>
</feature>
<dbReference type="Proteomes" id="UP000184196">
    <property type="component" value="Unassembled WGS sequence"/>
</dbReference>
<keyword evidence="3" id="KW-1185">Reference proteome</keyword>
<dbReference type="RefSeq" id="WP_073167587.1">
    <property type="nucleotide sequence ID" value="NZ_FQUW01000056.1"/>
</dbReference>
<dbReference type="Pfam" id="PF13148">
    <property type="entry name" value="DUF3987"/>
    <property type="match status" value="1"/>
</dbReference>
<reference evidence="3" key="1">
    <citation type="submission" date="2016-11" db="EMBL/GenBank/DDBJ databases">
        <authorList>
            <person name="Varghese N."/>
            <person name="Submissions S."/>
        </authorList>
    </citation>
    <scope>NUCLEOTIDE SEQUENCE [LARGE SCALE GENOMIC DNA]</scope>
    <source>
        <strain evidence="3">DSM 11792</strain>
    </source>
</reference>
<evidence type="ECO:0000313" key="2">
    <source>
        <dbReference type="EMBL" id="SHF70570.1"/>
    </source>
</evidence>
<name>A0A1M5DUG8_9FIRM</name>
<keyword evidence="1" id="KW-0175">Coiled coil</keyword>
<dbReference type="AlphaFoldDB" id="A0A1M5DUG8"/>
<sequence>MIAQAGDIDQFFFALYGQDAPGWLVIWTKQDKLPRWYETHNIPEVAARCRELAGSFDVYYGIGLQGQKLASNQRGKVDRVIAIPGLWLDIDCQGGTHTATNLPTFEEARDFLTEFPLPPSIVVHSGGGLHVYWLFRQLWTFRNNAEREQAVALVARFQQAFIALAGARGWKLDNTSDLARVLRVPGTLNHKGAEPVPVRVLEFEPARRYGYKEIAQAIDALAAKVPRQERGTTRREPTGEEDRPEAALILERCAFIRHCRDDAAALSEPEWYAMLTIMARTDGGPELCHELSRPYPKYNPRETDEKIKHALEDTGPYTCQRIRQDFGAYCRGCQERVTSPIVLGMAMPVVPPLEEVQPFPLEALPDCLVPLVTEAARANSCPPDFIAVPMLTVLGVAIGNSRILQVKPGWRFKANLYTNIIAAPGSGKSPAQGEAAAPVKELQKQMAREYEKAIQKYEEDMAQWEAECAQARMAGEAKPRRPEEPVMREIFTTDTTTEALAQALSQNPRGMLLLLDELTAWVNGLNQYKGGRGADREYYLSFWSGTTTKVNRVKKAPLILPSPFLAVTGCMPPAVLDTLVDERGRGEDGFIHRILFSYPDPVPQWWTEETMSETARKQYREVFEKLWKLEPNADGTPQVVTLTPDAYSLWVECYNENTRERMAPDFPENLQGPWAKMPSQAARLALIIHMCRLVSGETTSGAVDKKSMAKAWLLVDYFKSHARRVYRQLKEDPEDKGIRRVVEWCRKHGKDGVTPRELARAGICKTADDAKSLLEVMKKRGLGYFQEHGGGRGRRKSVFMIRVT</sequence>
<evidence type="ECO:0000313" key="3">
    <source>
        <dbReference type="Proteomes" id="UP000184196"/>
    </source>
</evidence>
<dbReference type="OrthoDB" id="158067at2"/>
<organism evidence="2 3">
    <name type="scientific">Desulfofundulus australicus DSM 11792</name>
    <dbReference type="NCBI Taxonomy" id="1121425"/>
    <lineage>
        <taxon>Bacteria</taxon>
        <taxon>Bacillati</taxon>
        <taxon>Bacillota</taxon>
        <taxon>Clostridia</taxon>
        <taxon>Eubacteriales</taxon>
        <taxon>Peptococcaceae</taxon>
        <taxon>Desulfofundulus</taxon>
    </lineage>
</organism>
<proteinExistence type="predicted"/>
<dbReference type="InterPro" id="IPR025048">
    <property type="entry name" value="DUF3987"/>
</dbReference>
<accession>A0A1M5DUG8</accession>